<sequence length="67" mass="7777">MIIVIVCIIVTPQSKKADKSEAGPAFWDDHLHTNKSTAMLPYTRGREEDVSDNPFYFRSYLMEIWNV</sequence>
<organism evidence="1 2">
    <name type="scientific">Shigella dysenteriae WRSd3</name>
    <dbReference type="NCBI Taxonomy" id="1401327"/>
    <lineage>
        <taxon>Bacteria</taxon>
        <taxon>Pseudomonadati</taxon>
        <taxon>Pseudomonadota</taxon>
        <taxon>Gammaproteobacteria</taxon>
        <taxon>Enterobacterales</taxon>
        <taxon>Enterobacteriaceae</taxon>
        <taxon>Shigella</taxon>
    </lineage>
</organism>
<proteinExistence type="predicted"/>
<comment type="caution">
    <text evidence="1">The sequence shown here is derived from an EMBL/GenBank/DDBJ whole genome shotgun (WGS) entry which is preliminary data.</text>
</comment>
<accession>A0A090NBU7</accession>
<dbReference type="Proteomes" id="UP000017944">
    <property type="component" value="Unassembled WGS sequence"/>
</dbReference>
<dbReference type="AlphaFoldDB" id="A0A090NBU7"/>
<dbReference type="EMBL" id="AXUT01000408">
    <property type="protein sequence ID" value="ESU77222.1"/>
    <property type="molecule type" value="Genomic_DNA"/>
</dbReference>
<name>A0A090NBU7_SHIDY</name>
<reference evidence="1 2" key="1">
    <citation type="submission" date="2013-10" db="EMBL/GenBank/DDBJ databases">
        <title>Draft genomes and the virulence plasmids of Sd1617 vaccine constructs: WRSd3 and WRSd5.</title>
        <authorList>
            <person name="Aksomboon Vongsawan A."/>
            <person name="Venkatesan M.M."/>
            <person name="Vaisvil B."/>
            <person name="Emel G."/>
            <person name="Kepatral V."/>
            <person name="Sethabutr O."/>
            <person name="Serichantalergs O."/>
            <person name="Mason C."/>
        </authorList>
    </citation>
    <scope>NUCLEOTIDE SEQUENCE [LARGE SCALE GENOMIC DNA]</scope>
    <source>
        <strain evidence="1 2">WRSd3</strain>
    </source>
</reference>
<gene>
    <name evidence="1" type="ORF">WRSd3_03878</name>
</gene>
<evidence type="ECO:0000313" key="2">
    <source>
        <dbReference type="Proteomes" id="UP000017944"/>
    </source>
</evidence>
<protein>
    <submittedName>
        <fullName evidence="1">Uncharacterized protein</fullName>
    </submittedName>
</protein>
<evidence type="ECO:0000313" key="1">
    <source>
        <dbReference type="EMBL" id="ESU77222.1"/>
    </source>
</evidence>